<dbReference type="OrthoDB" id="3532123at2"/>
<feature type="transmembrane region" description="Helical" evidence="1">
    <location>
        <begin position="6"/>
        <end position="24"/>
    </location>
</feature>
<organism evidence="2 3">
    <name type="scientific">Janibacter limosus</name>
    <dbReference type="NCBI Taxonomy" id="53458"/>
    <lineage>
        <taxon>Bacteria</taxon>
        <taxon>Bacillati</taxon>
        <taxon>Actinomycetota</taxon>
        <taxon>Actinomycetes</taxon>
        <taxon>Micrococcales</taxon>
        <taxon>Intrasporangiaceae</taxon>
        <taxon>Janibacter</taxon>
    </lineage>
</organism>
<dbReference type="Proteomes" id="UP000290408">
    <property type="component" value="Chromosome"/>
</dbReference>
<feature type="transmembrane region" description="Helical" evidence="1">
    <location>
        <begin position="52"/>
        <end position="72"/>
    </location>
</feature>
<reference evidence="2 3" key="1">
    <citation type="submission" date="2019-02" db="EMBL/GenBank/DDBJ databases">
        <title>Genomic data mining of an Antarctic deep-sea actinobacterium, Janibacterlimosus P3-3-X1.</title>
        <authorList>
            <person name="Liao L."/>
            <person name="Chen B."/>
        </authorList>
    </citation>
    <scope>NUCLEOTIDE SEQUENCE [LARGE SCALE GENOMIC DNA]</scope>
    <source>
        <strain evidence="2 3">P3-3-X1</strain>
    </source>
</reference>
<feature type="transmembrane region" description="Helical" evidence="1">
    <location>
        <begin position="78"/>
        <end position="99"/>
    </location>
</feature>
<dbReference type="AlphaFoldDB" id="A0A4P6MYI3"/>
<keyword evidence="1" id="KW-0812">Transmembrane</keyword>
<evidence type="ECO:0000313" key="2">
    <source>
        <dbReference type="EMBL" id="QBF47197.1"/>
    </source>
</evidence>
<feature type="transmembrane region" description="Helical" evidence="1">
    <location>
        <begin position="181"/>
        <end position="200"/>
    </location>
</feature>
<dbReference type="EMBL" id="CP036164">
    <property type="protein sequence ID" value="QBF47197.1"/>
    <property type="molecule type" value="Genomic_DNA"/>
</dbReference>
<keyword evidence="1" id="KW-0472">Membrane</keyword>
<dbReference type="RefSeq" id="WP_130630390.1">
    <property type="nucleotide sequence ID" value="NZ_CP036164.1"/>
</dbReference>
<sequence>MSLVLLLPFVLLVGLLIAVVASLITSRRASVVGINEHVDLVRLARRARFWRLAALAVAVLVCFAVPVLGLTGGDTASAIAPAFAGTLVVAVICLGEATFRRPMTLTRSAALQPRSVRGLVPRGWLLLATGALAALTAALTVGWITGSPDDLGRAGRALTVVCGDVTHTRSPWPGSHYGTPIALATAVSVALAVATCVVIARRPSPAAESAALDTGLRRWSLAAVLQSLTLGACLTLVPVLLIMAMGARSADCAPGEYGLLATVSLIGAGVAAVLGTAALVGLCSGPGVRVDDVPPPQRGDTAPVGVPL</sequence>
<feature type="transmembrane region" description="Helical" evidence="1">
    <location>
        <begin position="124"/>
        <end position="144"/>
    </location>
</feature>
<proteinExistence type="predicted"/>
<gene>
    <name evidence="2" type="ORF">EXU32_13630</name>
</gene>
<evidence type="ECO:0000256" key="1">
    <source>
        <dbReference type="SAM" id="Phobius"/>
    </source>
</evidence>
<evidence type="ECO:0000313" key="3">
    <source>
        <dbReference type="Proteomes" id="UP000290408"/>
    </source>
</evidence>
<feature type="transmembrane region" description="Helical" evidence="1">
    <location>
        <begin position="221"/>
        <end position="245"/>
    </location>
</feature>
<keyword evidence="1" id="KW-1133">Transmembrane helix</keyword>
<protein>
    <submittedName>
        <fullName evidence="2">Uncharacterized protein</fullName>
    </submittedName>
</protein>
<dbReference type="KEGG" id="jli:EXU32_13630"/>
<keyword evidence="3" id="KW-1185">Reference proteome</keyword>
<feature type="transmembrane region" description="Helical" evidence="1">
    <location>
        <begin position="257"/>
        <end position="280"/>
    </location>
</feature>
<name>A0A4P6MYI3_9MICO</name>
<accession>A0A4P6MYI3</accession>